<dbReference type="Proteomes" id="UP000668572">
    <property type="component" value="Unassembled WGS sequence"/>
</dbReference>
<organism evidence="1 2">
    <name type="scientific">Xanthomonas manihotis</name>
    <dbReference type="NCBI Taxonomy" id="43353"/>
    <lineage>
        <taxon>Bacteria</taxon>
        <taxon>Pseudomonadati</taxon>
        <taxon>Pseudomonadota</taxon>
        <taxon>Gammaproteobacteria</taxon>
        <taxon>Lysobacterales</taxon>
        <taxon>Lysobacteraceae</taxon>
        <taxon>Xanthomonas</taxon>
    </lineage>
</organism>
<dbReference type="EMBL" id="JAGHXW010000016">
    <property type="protein sequence ID" value="MBO9758846.1"/>
    <property type="molecule type" value="Genomic_DNA"/>
</dbReference>
<dbReference type="RefSeq" id="WP_134979780.1">
    <property type="nucleotide sequence ID" value="NZ_CP083575.1"/>
</dbReference>
<evidence type="ECO:0000313" key="2">
    <source>
        <dbReference type="Proteomes" id="UP000668572"/>
    </source>
</evidence>
<protein>
    <submittedName>
        <fullName evidence="1">Uncharacterized protein</fullName>
    </submittedName>
</protein>
<comment type="caution">
    <text evidence="1">The sequence shown here is derived from an EMBL/GenBank/DDBJ whole genome shotgun (WGS) entry which is preliminary data.</text>
</comment>
<evidence type="ECO:0000313" key="1">
    <source>
        <dbReference type="EMBL" id="MBO9758846.1"/>
    </source>
</evidence>
<name>A0A8I2BNU1_XANMN</name>
<dbReference type="AlphaFoldDB" id="A0A8I2BNU1"/>
<sequence>MNASKRRDVDSDGFFDVIAHGNKNEVEVFTPNGPVAADQRVLAKLIKSDPNYGGQPIRLLSCETGSCDLGFAQNLANKMGVPVKAPTDLVWAYGDGKMVVAPRRSLDRNSPLFNQPNLSRQGEFKIFKQKVQ</sequence>
<reference evidence="1" key="1">
    <citation type="submission" date="2021-03" db="EMBL/GenBank/DDBJ databases">
        <title>Molecular characterization of Xanthomonas species pathogenic on Araceae and the development of a triplex TaqMan assay for detection of X. phaseoli pv. dieffenbachiae.</title>
        <authorList>
            <person name="Van Der Wolf J."/>
            <person name="Krijger M."/>
            <person name="Mendes O."/>
            <person name="Brankovics B."/>
            <person name="Bonants P."/>
            <person name="Meekes E."/>
        </authorList>
    </citation>
    <scope>NUCLEOTIDE SEQUENCE</scope>
    <source>
        <strain evidence="1">NBC1264</strain>
    </source>
</reference>
<gene>
    <name evidence="1" type="ORF">J7405_04630</name>
</gene>
<proteinExistence type="predicted"/>
<accession>A0A8I2BNU1</accession>